<feature type="compositionally biased region" description="Low complexity" evidence="6">
    <location>
        <begin position="775"/>
        <end position="793"/>
    </location>
</feature>
<organism evidence="8 9">
    <name type="scientific">Ceratocystis fimbriata CBS 114723</name>
    <dbReference type="NCBI Taxonomy" id="1035309"/>
    <lineage>
        <taxon>Eukaryota</taxon>
        <taxon>Fungi</taxon>
        <taxon>Dikarya</taxon>
        <taxon>Ascomycota</taxon>
        <taxon>Pezizomycotina</taxon>
        <taxon>Sordariomycetes</taxon>
        <taxon>Hypocreomycetidae</taxon>
        <taxon>Microascales</taxon>
        <taxon>Ceratocystidaceae</taxon>
        <taxon>Ceratocystis</taxon>
    </lineage>
</organism>
<evidence type="ECO:0000256" key="5">
    <source>
        <dbReference type="ARBA" id="ARBA00023242"/>
    </source>
</evidence>
<dbReference type="Pfam" id="PF00172">
    <property type="entry name" value="Zn_clus"/>
    <property type="match status" value="1"/>
</dbReference>
<protein>
    <submittedName>
        <fullName evidence="8">Azaphilone cluster-specific transcription factor azaR</fullName>
    </submittedName>
</protein>
<feature type="domain" description="Zn(2)-C6 fungal-type" evidence="7">
    <location>
        <begin position="112"/>
        <end position="142"/>
    </location>
</feature>
<evidence type="ECO:0000313" key="8">
    <source>
        <dbReference type="EMBL" id="PHH52957.1"/>
    </source>
</evidence>
<dbReference type="CDD" id="cd12148">
    <property type="entry name" value="fungal_TF_MHR"/>
    <property type="match status" value="1"/>
</dbReference>
<keyword evidence="4" id="KW-0804">Transcription</keyword>
<dbReference type="SUPFAM" id="SSF57701">
    <property type="entry name" value="Zn2/Cys6 DNA-binding domain"/>
    <property type="match status" value="1"/>
</dbReference>
<feature type="region of interest" description="Disordered" evidence="6">
    <location>
        <begin position="1"/>
        <end position="104"/>
    </location>
</feature>
<dbReference type="GO" id="GO:0006351">
    <property type="term" value="P:DNA-templated transcription"/>
    <property type="evidence" value="ECO:0007669"/>
    <property type="project" value="InterPro"/>
</dbReference>
<dbReference type="Proteomes" id="UP000222788">
    <property type="component" value="Unassembled WGS sequence"/>
</dbReference>
<dbReference type="OrthoDB" id="4456959at2759"/>
<dbReference type="EMBL" id="APWK03000053">
    <property type="protein sequence ID" value="PHH52957.1"/>
    <property type="molecule type" value="Genomic_DNA"/>
</dbReference>
<gene>
    <name evidence="8" type="primary">azaR</name>
    <name evidence="8" type="ORF">CFIMG_002185RA</name>
</gene>
<evidence type="ECO:0000256" key="1">
    <source>
        <dbReference type="ARBA" id="ARBA00004123"/>
    </source>
</evidence>
<dbReference type="STRING" id="1035309.A0A2C5X3V8"/>
<evidence type="ECO:0000256" key="2">
    <source>
        <dbReference type="ARBA" id="ARBA00022723"/>
    </source>
</evidence>
<accession>A0A2C5X3V8</accession>
<keyword evidence="9" id="KW-1185">Reference proteome</keyword>
<keyword evidence="2" id="KW-0479">Metal-binding</keyword>
<dbReference type="PANTHER" id="PTHR47338">
    <property type="entry name" value="ZN(II)2CYS6 TRANSCRIPTION FACTOR (EUROFUNG)-RELATED"/>
    <property type="match status" value="1"/>
</dbReference>
<dbReference type="CDD" id="cd00067">
    <property type="entry name" value="GAL4"/>
    <property type="match status" value="1"/>
</dbReference>
<feature type="region of interest" description="Disordered" evidence="6">
    <location>
        <begin position="775"/>
        <end position="816"/>
    </location>
</feature>
<keyword evidence="3" id="KW-0805">Transcription regulation</keyword>
<dbReference type="InterPro" id="IPR036864">
    <property type="entry name" value="Zn2-C6_fun-type_DNA-bd_sf"/>
</dbReference>
<evidence type="ECO:0000259" key="7">
    <source>
        <dbReference type="PROSITE" id="PS50048"/>
    </source>
</evidence>
<name>A0A2C5X3V8_9PEZI</name>
<feature type="compositionally biased region" description="Polar residues" evidence="6">
    <location>
        <begin position="86"/>
        <end position="95"/>
    </location>
</feature>
<evidence type="ECO:0000313" key="9">
    <source>
        <dbReference type="Proteomes" id="UP000222788"/>
    </source>
</evidence>
<dbReference type="InterPro" id="IPR007219">
    <property type="entry name" value="XnlR_reg_dom"/>
</dbReference>
<sequence length="929" mass="104842">MSSQQIPVAYPDDDHQQQQQSLAQSHASQPYTPGLSQQQPYHYYQHQQHLHRQNQQPLHQAQEQIHAATSLPSFHAPHQVGPESYPQLQPESQSHSHPHQAYHDSQSLEPLSCVACRARKLRCDRLPTACTRCLKGNTECVYPPSRRRQAPRRRSVKELEARLAQVEGLLRESQSNTKSYDHENRNAYAFSYDERNSCQTDNPFSPLQATPLKQDLIDQGGMFEPLPASEILDELNEYYFSRLYYFVPLINPSRYRVAYNSAPHQRPPMCLQYAIWANASHDHPKYSHYHRFFYERARQYAERDELKGEGEYFLTLGHAQAWVLIATEEARSLQFSRAAMSSARCTRLVQMMGLHRMDVEQEWAVPVLGPASSWIETEERRRTFWSAYCIDSHASLATGWPSLINNDDIGTRLPSSEEAFTSGQEEQTCTLKEALTGHSYSTFAGAVMISHLFSIVLRHVQRPPPGDNPNDINGPFWKRHQQLNKTIGDVFMYLPPQLRLPDNIKDPSAIHTNLHLHASYICLHHQAVDKAIDFGLDSFKAVSEQTLFSSASSIVSLMQGTSHVTSASNYKSPLIALSMFCAASVYVYHLRDSAPTPLHAKDIENLNYLLTTMQGLASKHIITRSFLQQICSEIERHGLRTYIHHPAVEKFAFEGTSASIPLVSRGRKLYPRDRNKHVDRRTMPAQLLSGFTPLECDYIERGDVVELSENKNPKYNSNIPQRAQGSVVELSSPTSSKSQMSPLLIPTSRHGIPQQQQQQMPQQYLNAVHDSYVTSSSVPSLSTPSSSATPPDTWKYRRPGPTTSTNPPLSDPLGTGHHCASVPATVTADPAFPVSLPCQSVVEMTPRQQTSTHAMQEEQQQLALNPMPRGWSATQQYIPVFLTMENNDGRMAPPLEQPGHVPVSVTGWDMINQVVMQGSEPWPNNEPQS</sequence>
<evidence type="ECO:0000256" key="3">
    <source>
        <dbReference type="ARBA" id="ARBA00023015"/>
    </source>
</evidence>
<dbReference type="AlphaFoldDB" id="A0A2C5X3V8"/>
<dbReference type="SMART" id="SM00906">
    <property type="entry name" value="Fungal_trans"/>
    <property type="match status" value="1"/>
</dbReference>
<keyword evidence="5" id="KW-0539">Nucleus</keyword>
<feature type="region of interest" description="Disordered" evidence="6">
    <location>
        <begin position="710"/>
        <end position="763"/>
    </location>
</feature>
<reference evidence="8 9" key="2">
    <citation type="journal article" date="2013" name="IMA Fungus">
        <title>IMA Genome-F 1: Ceratocystis fimbriata: Draft nuclear genome sequence for the plant pathogen, Ceratocystis fimbriata.</title>
        <authorList>
            <person name="Wilken P.M."/>
            <person name="Steenkamp E.T."/>
            <person name="Wingfield M.J."/>
            <person name="de Beer Z.W."/>
            <person name="Wingfield B.D."/>
        </authorList>
    </citation>
    <scope>NUCLEOTIDE SEQUENCE [LARGE SCALE GENOMIC DNA]</scope>
    <source>
        <strain evidence="8 9">CBS 114723</strain>
    </source>
</reference>
<feature type="compositionally biased region" description="Low complexity" evidence="6">
    <location>
        <begin position="37"/>
        <end position="60"/>
    </location>
</feature>
<comment type="subcellular location">
    <subcellularLocation>
        <location evidence="1">Nucleus</location>
    </subcellularLocation>
</comment>
<dbReference type="GO" id="GO:0003677">
    <property type="term" value="F:DNA binding"/>
    <property type="evidence" value="ECO:0007669"/>
    <property type="project" value="InterPro"/>
</dbReference>
<dbReference type="GO" id="GO:0008270">
    <property type="term" value="F:zinc ion binding"/>
    <property type="evidence" value="ECO:0007669"/>
    <property type="project" value="InterPro"/>
</dbReference>
<dbReference type="PANTHER" id="PTHR47338:SF10">
    <property type="entry name" value="TRANSCRIPTION FACTOR DOMAIN-CONTAINING PROTEIN-RELATED"/>
    <property type="match status" value="1"/>
</dbReference>
<dbReference type="GO" id="GO:0005634">
    <property type="term" value="C:nucleus"/>
    <property type="evidence" value="ECO:0007669"/>
    <property type="project" value="UniProtKB-SubCell"/>
</dbReference>
<dbReference type="Pfam" id="PF04082">
    <property type="entry name" value="Fungal_trans"/>
    <property type="match status" value="1"/>
</dbReference>
<proteinExistence type="predicted"/>
<evidence type="ECO:0000256" key="4">
    <source>
        <dbReference type="ARBA" id="ARBA00023163"/>
    </source>
</evidence>
<comment type="caution">
    <text evidence="8">The sequence shown here is derived from an EMBL/GenBank/DDBJ whole genome shotgun (WGS) entry which is preliminary data.</text>
</comment>
<feature type="compositionally biased region" description="Low complexity" evidence="6">
    <location>
        <begin position="753"/>
        <end position="763"/>
    </location>
</feature>
<evidence type="ECO:0000256" key="6">
    <source>
        <dbReference type="SAM" id="MobiDB-lite"/>
    </source>
</evidence>
<feature type="compositionally biased region" description="Low complexity" evidence="6">
    <location>
        <begin position="731"/>
        <end position="741"/>
    </location>
</feature>
<dbReference type="InterPro" id="IPR001138">
    <property type="entry name" value="Zn2Cys6_DnaBD"/>
</dbReference>
<dbReference type="InterPro" id="IPR050815">
    <property type="entry name" value="TF_fung"/>
</dbReference>
<dbReference type="Gene3D" id="4.10.240.10">
    <property type="entry name" value="Zn(2)-C6 fungal-type DNA-binding domain"/>
    <property type="match status" value="1"/>
</dbReference>
<feature type="compositionally biased region" description="Low complexity" evidence="6">
    <location>
        <begin position="17"/>
        <end position="29"/>
    </location>
</feature>
<dbReference type="PROSITE" id="PS50048">
    <property type="entry name" value="ZN2_CY6_FUNGAL_2"/>
    <property type="match status" value="1"/>
</dbReference>
<dbReference type="SMART" id="SM00066">
    <property type="entry name" value="GAL4"/>
    <property type="match status" value="1"/>
</dbReference>
<dbReference type="GO" id="GO:0000981">
    <property type="term" value="F:DNA-binding transcription factor activity, RNA polymerase II-specific"/>
    <property type="evidence" value="ECO:0007669"/>
    <property type="project" value="InterPro"/>
</dbReference>
<dbReference type="PROSITE" id="PS00463">
    <property type="entry name" value="ZN2_CY6_FUNGAL_1"/>
    <property type="match status" value="1"/>
</dbReference>
<feature type="compositionally biased region" description="Polar residues" evidence="6">
    <location>
        <begin position="713"/>
        <end position="724"/>
    </location>
</feature>
<reference evidence="8 9" key="1">
    <citation type="journal article" date="2013" name="Fungal Biol.">
        <title>Analysis of microsatellite markers in the genome of the plant pathogen Ceratocystis fimbriata.</title>
        <authorList>
            <person name="Simpson M.C."/>
            <person name="Wilken P.M."/>
            <person name="Coetzee M.P."/>
            <person name="Wingfield M.J."/>
            <person name="Wingfield B.D."/>
        </authorList>
    </citation>
    <scope>NUCLEOTIDE SEQUENCE [LARGE SCALE GENOMIC DNA]</scope>
    <source>
        <strain evidence="8 9">CBS 114723</strain>
    </source>
</reference>